<dbReference type="EnsemblMetazoa" id="GPAI036005-RA">
    <property type="protein sequence ID" value="GPAI036005-PA"/>
    <property type="gene ID" value="GPAI036005"/>
</dbReference>
<reference evidence="2" key="1">
    <citation type="submission" date="2014-03" db="EMBL/GenBank/DDBJ databases">
        <authorList>
            <person name="Aksoy S."/>
            <person name="Warren W."/>
            <person name="Wilson R.K."/>
        </authorList>
    </citation>
    <scope>NUCLEOTIDE SEQUENCE [LARGE SCALE GENOMIC DNA]</scope>
    <source>
        <strain evidence="2">IAEA</strain>
    </source>
</reference>
<dbReference type="AlphaFoldDB" id="A0A1B0A6Q1"/>
<evidence type="ECO:0000313" key="1">
    <source>
        <dbReference type="EnsemblMetazoa" id="GPAI036005-PA"/>
    </source>
</evidence>
<evidence type="ECO:0000313" key="2">
    <source>
        <dbReference type="Proteomes" id="UP000092445"/>
    </source>
</evidence>
<dbReference type="Proteomes" id="UP000092445">
    <property type="component" value="Unassembled WGS sequence"/>
</dbReference>
<organism evidence="1 2">
    <name type="scientific">Glossina pallidipes</name>
    <name type="common">Tsetse fly</name>
    <dbReference type="NCBI Taxonomy" id="7398"/>
    <lineage>
        <taxon>Eukaryota</taxon>
        <taxon>Metazoa</taxon>
        <taxon>Ecdysozoa</taxon>
        <taxon>Arthropoda</taxon>
        <taxon>Hexapoda</taxon>
        <taxon>Insecta</taxon>
        <taxon>Pterygota</taxon>
        <taxon>Neoptera</taxon>
        <taxon>Endopterygota</taxon>
        <taxon>Diptera</taxon>
        <taxon>Brachycera</taxon>
        <taxon>Muscomorpha</taxon>
        <taxon>Hippoboscoidea</taxon>
        <taxon>Glossinidae</taxon>
        <taxon>Glossina</taxon>
    </lineage>
</organism>
<accession>A0A1B0A6Q1</accession>
<keyword evidence="2" id="KW-1185">Reference proteome</keyword>
<sequence>MSFRPWDFATCGRYLRNLENFHRQEKTCEQRDIIKSFPKLKLSLAFRGVFNAPAGSATWTPSVPNRALSGSLPVRIFPSALMSLIFASANSMKALFLIRQSQLSERTDAHSNQ</sequence>
<reference evidence="1" key="2">
    <citation type="submission" date="2020-05" db="UniProtKB">
        <authorList>
            <consortium name="EnsemblMetazoa"/>
        </authorList>
    </citation>
    <scope>IDENTIFICATION</scope>
    <source>
        <strain evidence="1">IAEA</strain>
    </source>
</reference>
<dbReference type="VEuPathDB" id="VectorBase:GPAI036005"/>
<protein>
    <submittedName>
        <fullName evidence="1">Uncharacterized protein</fullName>
    </submittedName>
</protein>
<proteinExistence type="predicted"/>
<name>A0A1B0A6Q1_GLOPL</name>